<dbReference type="InterPro" id="IPR011701">
    <property type="entry name" value="MFS"/>
</dbReference>
<feature type="transmembrane region" description="Helical" evidence="6">
    <location>
        <begin position="137"/>
        <end position="154"/>
    </location>
</feature>
<dbReference type="Gene3D" id="1.20.1250.20">
    <property type="entry name" value="MFS general substrate transporter like domains"/>
    <property type="match status" value="1"/>
</dbReference>
<keyword evidence="5 6" id="KW-0472">Membrane</keyword>
<gene>
    <name evidence="7" type="ORF">AC631_06011</name>
</gene>
<dbReference type="GO" id="GO:0022857">
    <property type="term" value="F:transmembrane transporter activity"/>
    <property type="evidence" value="ECO:0007669"/>
    <property type="project" value="InterPro"/>
</dbReference>
<keyword evidence="2" id="KW-0813">Transport</keyword>
<organism evidence="7 8">
    <name type="scientific">Debaryomyces fabryi</name>
    <dbReference type="NCBI Taxonomy" id="58627"/>
    <lineage>
        <taxon>Eukaryota</taxon>
        <taxon>Fungi</taxon>
        <taxon>Dikarya</taxon>
        <taxon>Ascomycota</taxon>
        <taxon>Saccharomycotina</taxon>
        <taxon>Pichiomycetes</taxon>
        <taxon>Debaryomycetaceae</taxon>
        <taxon>Debaryomyces</taxon>
    </lineage>
</organism>
<accession>A0A0V1PPQ6</accession>
<evidence type="ECO:0000256" key="1">
    <source>
        <dbReference type="ARBA" id="ARBA00004141"/>
    </source>
</evidence>
<keyword evidence="4 6" id="KW-1133">Transmembrane helix</keyword>
<dbReference type="SUPFAM" id="SSF103473">
    <property type="entry name" value="MFS general substrate transporter"/>
    <property type="match status" value="1"/>
</dbReference>
<comment type="caution">
    <text evidence="7">The sequence shown here is derived from an EMBL/GenBank/DDBJ whole genome shotgun (WGS) entry which is preliminary data.</text>
</comment>
<evidence type="ECO:0000313" key="8">
    <source>
        <dbReference type="Proteomes" id="UP000054251"/>
    </source>
</evidence>
<keyword evidence="3 6" id="KW-0812">Transmembrane</keyword>
<dbReference type="GO" id="GO:0016020">
    <property type="term" value="C:membrane"/>
    <property type="evidence" value="ECO:0007669"/>
    <property type="project" value="UniProtKB-SubCell"/>
</dbReference>
<feature type="transmembrane region" description="Helical" evidence="6">
    <location>
        <begin position="166"/>
        <end position="182"/>
    </location>
</feature>
<dbReference type="Proteomes" id="UP000054251">
    <property type="component" value="Unassembled WGS sequence"/>
</dbReference>
<evidence type="ECO:0000313" key="7">
    <source>
        <dbReference type="EMBL" id="KRZ98229.1"/>
    </source>
</evidence>
<evidence type="ECO:0000256" key="3">
    <source>
        <dbReference type="ARBA" id="ARBA00022692"/>
    </source>
</evidence>
<name>A0A0V1PPQ6_9ASCO</name>
<dbReference type="PANTHER" id="PTHR43791:SF51">
    <property type="entry name" value="MAJOR FACILITATOR SUPERFAMILY (MFS) PROFILE DOMAIN-CONTAINING PROTEIN"/>
    <property type="match status" value="1"/>
</dbReference>
<reference evidence="7 8" key="1">
    <citation type="submission" date="2015-11" db="EMBL/GenBank/DDBJ databases">
        <title>The genome of Debaryomyces fabryi.</title>
        <authorList>
            <person name="Tafer H."/>
            <person name="Lopandic K."/>
        </authorList>
    </citation>
    <scope>NUCLEOTIDE SEQUENCE [LARGE SCALE GENOMIC DNA]</scope>
    <source>
        <strain evidence="7 8">CBS 789</strain>
    </source>
</reference>
<evidence type="ECO:0000256" key="4">
    <source>
        <dbReference type="ARBA" id="ARBA00022989"/>
    </source>
</evidence>
<protein>
    <recommendedName>
        <fullName evidence="9">Major facilitator superfamily (MFS) profile domain-containing protein</fullName>
    </recommendedName>
</protein>
<dbReference type="OrthoDB" id="2962993at2759"/>
<sequence length="197" mass="22150">MLSGAFSGLLAYGISFLDQAQGLSGWKWVFIFEGIPTILIGIYTSLFLPNFVEDSRFLSNNEKRIVLSKLPPTSPRKEDSAFNMNQIKLLLKDPTFYTYSGIWLFQGLGGWGISFVLPTIIYELGFTDTAKTQLMQLPPSIAGFILLNLLGYLIHERKLKPFPTSFILSFVQIICYIVLLTINNSVGKYAMLIIAYV</sequence>
<dbReference type="InterPro" id="IPR036259">
    <property type="entry name" value="MFS_trans_sf"/>
</dbReference>
<feature type="transmembrane region" description="Helical" evidence="6">
    <location>
        <begin position="96"/>
        <end position="117"/>
    </location>
</feature>
<dbReference type="GeneID" id="26843020"/>
<dbReference type="EMBL" id="LMYN01000471">
    <property type="protein sequence ID" value="KRZ98229.1"/>
    <property type="molecule type" value="Genomic_DNA"/>
</dbReference>
<dbReference type="Pfam" id="PF07690">
    <property type="entry name" value="MFS_1"/>
    <property type="match status" value="1"/>
</dbReference>
<evidence type="ECO:0008006" key="9">
    <source>
        <dbReference type="Google" id="ProtNLM"/>
    </source>
</evidence>
<feature type="transmembrane region" description="Helical" evidence="6">
    <location>
        <begin position="30"/>
        <end position="52"/>
    </location>
</feature>
<keyword evidence="8" id="KW-1185">Reference proteome</keyword>
<dbReference type="AlphaFoldDB" id="A0A0V1PPQ6"/>
<dbReference type="RefSeq" id="XP_015464332.1">
    <property type="nucleotide sequence ID" value="XM_015614840.1"/>
</dbReference>
<dbReference type="PANTHER" id="PTHR43791">
    <property type="entry name" value="PERMEASE-RELATED"/>
    <property type="match status" value="1"/>
</dbReference>
<evidence type="ECO:0000256" key="5">
    <source>
        <dbReference type="ARBA" id="ARBA00023136"/>
    </source>
</evidence>
<evidence type="ECO:0000256" key="6">
    <source>
        <dbReference type="SAM" id="Phobius"/>
    </source>
</evidence>
<comment type="subcellular location">
    <subcellularLocation>
        <location evidence="1">Membrane</location>
        <topology evidence="1">Multi-pass membrane protein</topology>
    </subcellularLocation>
</comment>
<proteinExistence type="predicted"/>
<evidence type="ECO:0000256" key="2">
    <source>
        <dbReference type="ARBA" id="ARBA00022448"/>
    </source>
</evidence>